<dbReference type="InterPro" id="IPR037219">
    <property type="entry name" value="Peptidase_M41-like"/>
</dbReference>
<dbReference type="EMBL" id="NJES01000111">
    <property type="protein sequence ID" value="PHH77628.1"/>
    <property type="molecule type" value="Genomic_DNA"/>
</dbReference>
<dbReference type="HAMAP" id="MF_01458">
    <property type="entry name" value="FtsH"/>
    <property type="match status" value="1"/>
</dbReference>
<keyword evidence="20" id="KW-1185">Reference proteome</keyword>
<dbReference type="GO" id="GO:0008270">
    <property type="term" value="F:zinc ion binding"/>
    <property type="evidence" value="ECO:0007669"/>
    <property type="project" value="InterPro"/>
</dbReference>
<evidence type="ECO:0000256" key="13">
    <source>
        <dbReference type="ARBA" id="ARBA00023049"/>
    </source>
</evidence>
<keyword evidence="11" id="KW-0067">ATP-binding</keyword>
<dbReference type="Pfam" id="PF06480">
    <property type="entry name" value="FtsH_ext"/>
    <property type="match status" value="1"/>
</dbReference>
<dbReference type="GO" id="GO:0034982">
    <property type="term" value="P:mitochondrial protein processing"/>
    <property type="evidence" value="ECO:0007669"/>
    <property type="project" value="TreeGrafter"/>
</dbReference>
<comment type="similarity">
    <text evidence="4">In the N-terminal section; belongs to the AAA ATPase family.</text>
</comment>
<evidence type="ECO:0000256" key="7">
    <source>
        <dbReference type="ARBA" id="ARBA00022723"/>
    </source>
</evidence>
<dbReference type="Pfam" id="PF01434">
    <property type="entry name" value="Peptidase_M41"/>
    <property type="match status" value="1"/>
</dbReference>
<comment type="subcellular location">
    <subcellularLocation>
        <location evidence="2">Mitochondrion membrane</location>
        <topology evidence="2">Multi-pass membrane protein</topology>
    </subcellularLocation>
</comment>
<feature type="region of interest" description="Disordered" evidence="17">
    <location>
        <begin position="772"/>
        <end position="801"/>
    </location>
</feature>
<proteinExistence type="inferred from homology"/>
<dbReference type="Gene3D" id="1.10.8.60">
    <property type="match status" value="1"/>
</dbReference>
<comment type="similarity">
    <text evidence="3">In the C-terminal section; belongs to the peptidase M41 family.</text>
</comment>
<protein>
    <recommendedName>
        <fullName evidence="18">AAA+ ATPase domain-containing protein</fullName>
    </recommendedName>
</protein>
<feature type="domain" description="AAA+ ATPase" evidence="18">
    <location>
        <begin position="355"/>
        <end position="496"/>
    </location>
</feature>
<keyword evidence="5" id="KW-0645">Protease</keyword>
<dbReference type="Pfam" id="PF00004">
    <property type="entry name" value="AAA"/>
    <property type="match status" value="1"/>
</dbReference>
<dbReference type="Proteomes" id="UP000226431">
    <property type="component" value="Unassembled WGS sequence"/>
</dbReference>
<keyword evidence="14" id="KW-0496">Mitochondrion</keyword>
<keyword evidence="13" id="KW-0482">Metalloprotease</keyword>
<reference evidence="19 20" key="1">
    <citation type="submission" date="2017-06" db="EMBL/GenBank/DDBJ databases">
        <title>Ant-infecting Ophiocordyceps genomes reveal a high diversity of potential behavioral manipulation genes and a possible major role for enterotoxins.</title>
        <authorList>
            <person name="De Bekker C."/>
            <person name="Evans H.C."/>
            <person name="Brachmann A."/>
            <person name="Hughes D.P."/>
        </authorList>
    </citation>
    <scope>NUCLEOTIDE SEQUENCE [LARGE SCALE GENOMIC DNA]</scope>
    <source>
        <strain evidence="19 20">Map16</strain>
    </source>
</reference>
<dbReference type="InterPro" id="IPR041569">
    <property type="entry name" value="AAA_lid_3"/>
</dbReference>
<sequence>MSRLLRQSSQLARQCRLYRQASFHRGSPVHIAPYSVLSRAYNRPRCFSSRAPQPEDDAKSDPDSKQEADRMKQHHAADKAESKPGANSQPKQPNHANPNKMREIKEGAAGNHNSQKSANGNDSKGSNQTTDQAGKKGEKAPEKSAFDKLADIAGDSFQTVVALLLAIYVGEYLFGPFSEKEITWQEFRSSFLDKGLVQKLVVNHSTVRVELRPDASETMDPGMKGKSFVFSIGSVESFERKLEEAQNQLGIPLSERIPVSYEHSGGTLGNIIMAFGPTLLFIGLIVWSQRSMAGRGGGGGVFSFGKSKAKKFNAETAVRVKFADVAGLQEAKTEIMEFVTFLKQPQKFMKLGAKIPRGAILSGPPGTGKTLLAKATAGESGVPFFSVSGSEFVEMFVGVGPSRVRDLFAEGRKNAPCIIFIDEIDAIGRSRSGSNRYGGGNDEREATLNQILTEMDGFNTEQQVVVLAGTNRADILDRALMRPGRFDRHIVIDRPTMNGRKEIFMVYLKKIVTRENLDHLVGRLAAMTPGFSGADISNVVNEAALIAARVNAEDVKMKHFEHAIDRVVGGLERKSLVLRPEEKKTVAYHEAGHAICGWFLEHADPLVKVSIIPRGQGALGYAQYLPQDAYLMTVDQLMDRMAMTLGGRVSEELHFSSVTTGASDDFKKVTHMARNMVTQWGMSTNIGPLHFDNDPNQMHKPFAEATAQKIDQEVSRIIAVANQRCRELLMSKKKEIGLVAEQLLQKEVLVRDDMIQLLGPRPFKEEQFDKYFGGNQEKGAPPPPPTEMGQPPATAFGEVRR</sequence>
<dbReference type="GO" id="GO:0016887">
    <property type="term" value="F:ATP hydrolysis activity"/>
    <property type="evidence" value="ECO:0007669"/>
    <property type="project" value="InterPro"/>
</dbReference>
<feature type="compositionally biased region" description="Basic and acidic residues" evidence="17">
    <location>
        <begin position="133"/>
        <end position="142"/>
    </location>
</feature>
<evidence type="ECO:0000256" key="9">
    <source>
        <dbReference type="ARBA" id="ARBA00022801"/>
    </source>
</evidence>
<dbReference type="PANTHER" id="PTHR43655">
    <property type="entry name" value="ATP-DEPENDENT PROTEASE"/>
    <property type="match status" value="1"/>
</dbReference>
<dbReference type="FunFam" id="1.10.8.60:FF:000019">
    <property type="entry name" value="AFG3-like AAA ATPase 2"/>
    <property type="match status" value="1"/>
</dbReference>
<keyword evidence="8" id="KW-0547">Nucleotide-binding</keyword>
<evidence type="ECO:0000256" key="6">
    <source>
        <dbReference type="ARBA" id="ARBA00022692"/>
    </source>
</evidence>
<evidence type="ECO:0000256" key="8">
    <source>
        <dbReference type="ARBA" id="ARBA00022741"/>
    </source>
</evidence>
<dbReference type="AlphaFoldDB" id="A0A2C5YHT5"/>
<keyword evidence="6" id="KW-0812">Transmembrane</keyword>
<evidence type="ECO:0000256" key="12">
    <source>
        <dbReference type="ARBA" id="ARBA00022989"/>
    </source>
</evidence>
<evidence type="ECO:0000256" key="2">
    <source>
        <dbReference type="ARBA" id="ARBA00004225"/>
    </source>
</evidence>
<comment type="cofactor">
    <cofactor evidence="1">
        <name>Zn(2+)</name>
        <dbReference type="ChEBI" id="CHEBI:29105"/>
    </cofactor>
</comment>
<keyword evidence="9" id="KW-0378">Hydrolase</keyword>
<evidence type="ECO:0000256" key="14">
    <source>
        <dbReference type="ARBA" id="ARBA00023128"/>
    </source>
</evidence>
<dbReference type="Pfam" id="PF17862">
    <property type="entry name" value="AAA_lid_3"/>
    <property type="match status" value="1"/>
</dbReference>
<dbReference type="Gene3D" id="3.40.50.300">
    <property type="entry name" value="P-loop containing nucleotide triphosphate hydrolases"/>
    <property type="match status" value="1"/>
</dbReference>
<keyword evidence="10" id="KW-0862">Zinc</keyword>
<dbReference type="Gene3D" id="1.20.58.760">
    <property type="entry name" value="Peptidase M41"/>
    <property type="match status" value="1"/>
</dbReference>
<evidence type="ECO:0000256" key="10">
    <source>
        <dbReference type="ARBA" id="ARBA00022833"/>
    </source>
</evidence>
<evidence type="ECO:0000313" key="19">
    <source>
        <dbReference type="EMBL" id="PHH77628.1"/>
    </source>
</evidence>
<keyword evidence="15" id="KW-0472">Membrane</keyword>
<feature type="compositionally biased region" description="Polar residues" evidence="17">
    <location>
        <begin position="111"/>
        <end position="132"/>
    </location>
</feature>
<comment type="caution">
    <text evidence="19">The sequence shown here is derived from an EMBL/GenBank/DDBJ whole genome shotgun (WGS) entry which is preliminary data.</text>
</comment>
<dbReference type="InterPro" id="IPR027417">
    <property type="entry name" value="P-loop_NTPase"/>
</dbReference>
<keyword evidence="7" id="KW-0479">Metal-binding</keyword>
<dbReference type="FunFam" id="3.40.50.300:FF:000001">
    <property type="entry name" value="ATP-dependent zinc metalloprotease FtsH"/>
    <property type="match status" value="1"/>
</dbReference>
<dbReference type="STRING" id="2004952.A0A2C5YHT5"/>
<keyword evidence="12" id="KW-1133">Transmembrane helix</keyword>
<dbReference type="GO" id="GO:0030163">
    <property type="term" value="P:protein catabolic process"/>
    <property type="evidence" value="ECO:0007669"/>
    <property type="project" value="UniProtKB-ARBA"/>
</dbReference>
<dbReference type="SUPFAM" id="SSF52540">
    <property type="entry name" value="P-loop containing nucleoside triphosphate hydrolases"/>
    <property type="match status" value="1"/>
</dbReference>
<dbReference type="SUPFAM" id="SSF140990">
    <property type="entry name" value="FtsH protease domain-like"/>
    <property type="match status" value="1"/>
</dbReference>
<evidence type="ECO:0000256" key="17">
    <source>
        <dbReference type="SAM" id="MobiDB-lite"/>
    </source>
</evidence>
<dbReference type="SMART" id="SM00382">
    <property type="entry name" value="AAA"/>
    <property type="match status" value="1"/>
</dbReference>
<feature type="region of interest" description="Disordered" evidence="17">
    <location>
        <begin position="46"/>
        <end position="142"/>
    </location>
</feature>
<evidence type="ECO:0000256" key="4">
    <source>
        <dbReference type="ARBA" id="ARBA00010550"/>
    </source>
</evidence>
<dbReference type="InterPro" id="IPR011546">
    <property type="entry name" value="Pept_M41_FtsH_extracell"/>
</dbReference>
<dbReference type="InterPro" id="IPR050928">
    <property type="entry name" value="ATP-dep_Zn_Metalloprotease"/>
</dbReference>
<dbReference type="GO" id="GO:0005745">
    <property type="term" value="C:m-AAA complex"/>
    <property type="evidence" value="ECO:0007669"/>
    <property type="project" value="TreeGrafter"/>
</dbReference>
<evidence type="ECO:0000256" key="15">
    <source>
        <dbReference type="ARBA" id="ARBA00023136"/>
    </source>
</evidence>
<evidence type="ECO:0000256" key="5">
    <source>
        <dbReference type="ARBA" id="ARBA00022670"/>
    </source>
</evidence>
<evidence type="ECO:0000313" key="20">
    <source>
        <dbReference type="Proteomes" id="UP000226431"/>
    </source>
</evidence>
<dbReference type="GO" id="GO:0004222">
    <property type="term" value="F:metalloendopeptidase activity"/>
    <property type="evidence" value="ECO:0007669"/>
    <property type="project" value="InterPro"/>
</dbReference>
<dbReference type="InterPro" id="IPR003960">
    <property type="entry name" value="ATPase_AAA_CS"/>
</dbReference>
<dbReference type="InterPro" id="IPR003593">
    <property type="entry name" value="AAA+_ATPase"/>
</dbReference>
<dbReference type="InterPro" id="IPR000642">
    <property type="entry name" value="Peptidase_M41"/>
</dbReference>
<dbReference type="GO" id="GO:0005524">
    <property type="term" value="F:ATP binding"/>
    <property type="evidence" value="ECO:0007669"/>
    <property type="project" value="UniProtKB-KW"/>
</dbReference>
<dbReference type="InterPro" id="IPR003959">
    <property type="entry name" value="ATPase_AAA_core"/>
</dbReference>
<evidence type="ECO:0000259" key="18">
    <source>
        <dbReference type="SMART" id="SM00382"/>
    </source>
</evidence>
<evidence type="ECO:0000256" key="11">
    <source>
        <dbReference type="ARBA" id="ARBA00022840"/>
    </source>
</evidence>
<gene>
    <name evidence="19" type="ORF">CDD80_399</name>
</gene>
<dbReference type="NCBIfam" id="TIGR01241">
    <property type="entry name" value="FtsH_fam"/>
    <property type="match status" value="1"/>
</dbReference>
<dbReference type="Gene3D" id="3.40.1690.20">
    <property type="match status" value="1"/>
</dbReference>
<evidence type="ECO:0000256" key="16">
    <source>
        <dbReference type="ARBA" id="ARBA00048778"/>
    </source>
</evidence>
<accession>A0A2C5YHT5</accession>
<feature type="compositionally biased region" description="Polar residues" evidence="17">
    <location>
        <begin position="85"/>
        <end position="97"/>
    </location>
</feature>
<feature type="compositionally biased region" description="Basic and acidic residues" evidence="17">
    <location>
        <begin position="56"/>
        <end position="82"/>
    </location>
</feature>
<dbReference type="PANTHER" id="PTHR43655:SF2">
    <property type="entry name" value="AFG3 LIKE MATRIX AAA PEPTIDASE SUBUNIT 2, ISOFORM A"/>
    <property type="match status" value="1"/>
</dbReference>
<comment type="catalytic activity">
    <reaction evidence="16">
        <text>ATP + H2O = ADP + phosphate + H(+)</text>
        <dbReference type="Rhea" id="RHEA:13065"/>
        <dbReference type="ChEBI" id="CHEBI:15377"/>
        <dbReference type="ChEBI" id="CHEBI:15378"/>
        <dbReference type="ChEBI" id="CHEBI:30616"/>
        <dbReference type="ChEBI" id="CHEBI:43474"/>
        <dbReference type="ChEBI" id="CHEBI:456216"/>
    </reaction>
    <physiologicalReaction direction="left-to-right" evidence="16">
        <dbReference type="Rhea" id="RHEA:13066"/>
    </physiologicalReaction>
</comment>
<dbReference type="FunFam" id="1.20.58.760:FF:000003">
    <property type="entry name" value="AFG3-like AAA ATPase 2"/>
    <property type="match status" value="1"/>
</dbReference>
<dbReference type="GO" id="GO:0004176">
    <property type="term" value="F:ATP-dependent peptidase activity"/>
    <property type="evidence" value="ECO:0007669"/>
    <property type="project" value="InterPro"/>
</dbReference>
<dbReference type="CDD" id="cd19501">
    <property type="entry name" value="RecA-like_FtsH"/>
    <property type="match status" value="1"/>
</dbReference>
<dbReference type="OrthoDB" id="1413014at2759"/>
<evidence type="ECO:0000256" key="3">
    <source>
        <dbReference type="ARBA" id="ARBA00010044"/>
    </source>
</evidence>
<organism evidence="19 20">
    <name type="scientific">Ophiocordyceps camponoti-rufipedis</name>
    <dbReference type="NCBI Taxonomy" id="2004952"/>
    <lineage>
        <taxon>Eukaryota</taxon>
        <taxon>Fungi</taxon>
        <taxon>Dikarya</taxon>
        <taxon>Ascomycota</taxon>
        <taxon>Pezizomycotina</taxon>
        <taxon>Sordariomycetes</taxon>
        <taxon>Hypocreomycetidae</taxon>
        <taxon>Hypocreales</taxon>
        <taxon>Ophiocordycipitaceae</taxon>
        <taxon>Ophiocordyceps</taxon>
    </lineage>
</organism>
<dbReference type="PROSITE" id="PS00674">
    <property type="entry name" value="AAA"/>
    <property type="match status" value="1"/>
</dbReference>
<evidence type="ECO:0000256" key="1">
    <source>
        <dbReference type="ARBA" id="ARBA00001947"/>
    </source>
</evidence>
<name>A0A2C5YHT5_9HYPO</name>
<dbReference type="InterPro" id="IPR005936">
    <property type="entry name" value="FtsH"/>
</dbReference>